<feature type="non-terminal residue" evidence="2">
    <location>
        <position position="1"/>
    </location>
</feature>
<dbReference type="Gene3D" id="3.80.10.10">
    <property type="entry name" value="Ribonuclease Inhibitor"/>
    <property type="match status" value="1"/>
</dbReference>
<feature type="domain" description="F-box" evidence="1">
    <location>
        <begin position="30"/>
        <end position="66"/>
    </location>
</feature>
<dbReference type="PROSITE" id="PS50181">
    <property type="entry name" value="FBOX"/>
    <property type="match status" value="1"/>
</dbReference>
<reference evidence="2 3" key="1">
    <citation type="journal article" date="2019" name="Sci. Rep.">
        <title>A high-quality genome of Eragrostis curvula grass provides insights into Poaceae evolution and supports new strategies to enhance forage quality.</title>
        <authorList>
            <person name="Carballo J."/>
            <person name="Santos B.A.C.M."/>
            <person name="Zappacosta D."/>
            <person name="Garbus I."/>
            <person name="Selva J.P."/>
            <person name="Gallo C.A."/>
            <person name="Diaz A."/>
            <person name="Albertini E."/>
            <person name="Caccamo M."/>
            <person name="Echenique V."/>
        </authorList>
    </citation>
    <scope>NUCLEOTIDE SEQUENCE [LARGE SCALE GENOMIC DNA]</scope>
    <source>
        <strain evidence="3">cv. Victoria</strain>
        <tissue evidence="2">Leaf</tissue>
    </source>
</reference>
<organism evidence="2 3">
    <name type="scientific">Eragrostis curvula</name>
    <name type="common">weeping love grass</name>
    <dbReference type="NCBI Taxonomy" id="38414"/>
    <lineage>
        <taxon>Eukaryota</taxon>
        <taxon>Viridiplantae</taxon>
        <taxon>Streptophyta</taxon>
        <taxon>Embryophyta</taxon>
        <taxon>Tracheophyta</taxon>
        <taxon>Spermatophyta</taxon>
        <taxon>Magnoliopsida</taxon>
        <taxon>Liliopsida</taxon>
        <taxon>Poales</taxon>
        <taxon>Poaceae</taxon>
        <taxon>PACMAD clade</taxon>
        <taxon>Chloridoideae</taxon>
        <taxon>Eragrostideae</taxon>
        <taxon>Eragrostidinae</taxon>
        <taxon>Eragrostis</taxon>
    </lineage>
</organism>
<dbReference type="Pfam" id="PF00646">
    <property type="entry name" value="F-box"/>
    <property type="match status" value="1"/>
</dbReference>
<dbReference type="EMBL" id="RWGY01000030">
    <property type="protein sequence ID" value="TVU16841.1"/>
    <property type="molecule type" value="Genomic_DNA"/>
</dbReference>
<protein>
    <recommendedName>
        <fullName evidence="1">F-box domain-containing protein</fullName>
    </recommendedName>
</protein>
<evidence type="ECO:0000313" key="3">
    <source>
        <dbReference type="Proteomes" id="UP000324897"/>
    </source>
</evidence>
<proteinExistence type="predicted"/>
<keyword evidence="3" id="KW-1185">Reference proteome</keyword>
<dbReference type="PANTHER" id="PTHR34223:SF80">
    <property type="entry name" value="OS11G0205900 PROTEIN"/>
    <property type="match status" value="1"/>
</dbReference>
<dbReference type="InterPro" id="IPR036047">
    <property type="entry name" value="F-box-like_dom_sf"/>
</dbReference>
<dbReference type="OrthoDB" id="690775at2759"/>
<gene>
    <name evidence="2" type="ORF">EJB05_36997</name>
</gene>
<sequence>DGRRLLTCSTECLRGKRAGGMGSPRSEPGRDLLSALPDEVLHHVLSFLLAQEAVRTCVLAQRWRHLWRFATGLQISCGFENEPASVKELREFVDHLLLLRGGSPLSTCELTFSNLDVGDMPRIKLWIRHLLMCKVQNLRLNFDFYASPVEVDRLVSQHLNRLQLSDVKFNDNFLDFSGCPALEVLEIDSCEFKYGNRMLSKSLKYLTISRWTYFSMVSRVRIYTPNLHSLQLEVGNYRAPVLERMPSLVEAVLKVNDPSVKKKVNDPDYDNCDIADSGDCEDEDCFDCYGVEDDTNCVLLQGLSQARSLALISHIGIGLEMLPCISQPEESDTQRILGPKSKVKIKGSPDPTKRSTAISEHLKTVELKCEVLDDRVQNALNFIPKKRLETQ</sequence>
<name>A0A5J9U1E5_9POAL</name>
<dbReference type="InterPro" id="IPR053781">
    <property type="entry name" value="F-box_AtFBL13-like"/>
</dbReference>
<dbReference type="AlphaFoldDB" id="A0A5J9U1E5"/>
<evidence type="ECO:0000259" key="1">
    <source>
        <dbReference type="PROSITE" id="PS50181"/>
    </source>
</evidence>
<dbReference type="PANTHER" id="PTHR34223">
    <property type="entry name" value="OS11G0201299 PROTEIN"/>
    <property type="match status" value="1"/>
</dbReference>
<evidence type="ECO:0000313" key="2">
    <source>
        <dbReference type="EMBL" id="TVU16841.1"/>
    </source>
</evidence>
<dbReference type="Gene3D" id="1.20.1280.50">
    <property type="match status" value="1"/>
</dbReference>
<dbReference type="SUPFAM" id="SSF52058">
    <property type="entry name" value="L domain-like"/>
    <property type="match status" value="1"/>
</dbReference>
<dbReference type="InterPro" id="IPR032675">
    <property type="entry name" value="LRR_dom_sf"/>
</dbReference>
<accession>A0A5J9U1E5</accession>
<dbReference type="InterPro" id="IPR053197">
    <property type="entry name" value="F-box_SCFL_complex_component"/>
</dbReference>
<dbReference type="Proteomes" id="UP000324897">
    <property type="component" value="Unassembled WGS sequence"/>
</dbReference>
<dbReference type="SUPFAM" id="SSF81383">
    <property type="entry name" value="F-box domain"/>
    <property type="match status" value="1"/>
</dbReference>
<dbReference type="InterPro" id="IPR001810">
    <property type="entry name" value="F-box_dom"/>
</dbReference>
<comment type="caution">
    <text evidence="2">The sequence shown here is derived from an EMBL/GenBank/DDBJ whole genome shotgun (WGS) entry which is preliminary data.</text>
</comment>
<dbReference type="Gramene" id="TVU16841">
    <property type="protein sequence ID" value="TVU16841"/>
    <property type="gene ID" value="EJB05_36997"/>
</dbReference>
<dbReference type="CDD" id="cd22160">
    <property type="entry name" value="F-box_AtFBL13-like"/>
    <property type="match status" value="1"/>
</dbReference>